<keyword evidence="5" id="KW-1185">Reference proteome</keyword>
<keyword evidence="1" id="KW-0472">Membrane</keyword>
<dbReference type="GO" id="GO:0043022">
    <property type="term" value="F:ribosome binding"/>
    <property type="evidence" value="ECO:0007669"/>
    <property type="project" value="InterPro"/>
</dbReference>
<comment type="caution">
    <text evidence="2">The sequence shown here is derived from an EMBL/GenBank/DDBJ whole genome shotgun (WGS) entry which is preliminary data.</text>
</comment>
<dbReference type="Proteomes" id="UP001190002">
    <property type="component" value="Unassembled WGS sequence"/>
</dbReference>
<proteinExistence type="predicted"/>
<dbReference type="InterPro" id="IPR010279">
    <property type="entry name" value="YqjD/ElaB"/>
</dbReference>
<feature type="transmembrane region" description="Helical" evidence="1">
    <location>
        <begin position="112"/>
        <end position="132"/>
    </location>
</feature>
<evidence type="ECO:0000313" key="2">
    <source>
        <dbReference type="EMBL" id="CAJ0690788.1"/>
    </source>
</evidence>
<evidence type="ECO:0000313" key="4">
    <source>
        <dbReference type="Proteomes" id="UP001190002"/>
    </source>
</evidence>
<dbReference type="PANTHER" id="PTHR35893:SF3">
    <property type="entry name" value="INNER MEMBRANE PROTEIN"/>
    <property type="match status" value="1"/>
</dbReference>
<name>A0AAD2AU88_9RALS</name>
<sequence length="141" mass="15165">MSLFASQRVRSRVDDVNERAHRALSSAGDAIDDARHAANPAVQDVQKLLRSLEDAIQTLTDEGGTEARRARHAIQARAEQLRRAANDRAHQARETMDWALDRTEDTITSAPFRSVGVAVAVGAVIGLALALASGGRRGADE</sequence>
<evidence type="ECO:0000313" key="5">
    <source>
        <dbReference type="Proteomes" id="UP001190452"/>
    </source>
</evidence>
<keyword evidence="1" id="KW-1133">Transmembrane helix</keyword>
<reference evidence="2 5" key="1">
    <citation type="submission" date="2023-07" db="EMBL/GenBank/DDBJ databases">
        <authorList>
            <person name="Peeters C."/>
        </authorList>
    </citation>
    <scope>NUCLEOTIDE SEQUENCE</scope>
    <source>
        <strain evidence="3 5">R-77569</strain>
        <strain evidence="2">R-77591</strain>
    </source>
</reference>
<accession>A0AAD2AU88</accession>
<dbReference type="RefSeq" id="WP_063392609.1">
    <property type="nucleotide sequence ID" value="NZ_CATVWW010000013.1"/>
</dbReference>
<dbReference type="AlphaFoldDB" id="A0AAD2AU88"/>
<evidence type="ECO:0000313" key="3">
    <source>
        <dbReference type="EMBL" id="CAJ0884040.1"/>
    </source>
</evidence>
<dbReference type="EMBL" id="CAUDKV010000016">
    <property type="protein sequence ID" value="CAJ0884040.1"/>
    <property type="molecule type" value="Genomic_DNA"/>
</dbReference>
<dbReference type="EMBL" id="CATVXE010000017">
    <property type="protein sequence ID" value="CAJ0690788.1"/>
    <property type="molecule type" value="Genomic_DNA"/>
</dbReference>
<protein>
    <recommendedName>
        <fullName evidence="6">DUF883 domain-containing protein</fullName>
    </recommendedName>
</protein>
<keyword evidence="1" id="KW-0812">Transmembrane</keyword>
<dbReference type="PANTHER" id="PTHR35893">
    <property type="entry name" value="INNER MEMBRANE PROTEIN-RELATED"/>
    <property type="match status" value="1"/>
</dbReference>
<dbReference type="Proteomes" id="UP001190452">
    <property type="component" value="Unassembled WGS sequence"/>
</dbReference>
<evidence type="ECO:0000256" key="1">
    <source>
        <dbReference type="SAM" id="Phobius"/>
    </source>
</evidence>
<evidence type="ECO:0008006" key="6">
    <source>
        <dbReference type="Google" id="ProtNLM"/>
    </source>
</evidence>
<gene>
    <name evidence="3" type="ORF">R77569_03499</name>
    <name evidence="2" type="ORF">R77591_03643</name>
</gene>
<organism evidence="2 4">
    <name type="scientific">Ralstonia mannitolilytica</name>
    <dbReference type="NCBI Taxonomy" id="105219"/>
    <lineage>
        <taxon>Bacteria</taxon>
        <taxon>Pseudomonadati</taxon>
        <taxon>Pseudomonadota</taxon>
        <taxon>Betaproteobacteria</taxon>
        <taxon>Burkholderiales</taxon>
        <taxon>Burkholderiaceae</taxon>
        <taxon>Ralstonia</taxon>
    </lineage>
</organism>